<feature type="coiled-coil region" evidence="1">
    <location>
        <begin position="855"/>
        <end position="977"/>
    </location>
</feature>
<protein>
    <submittedName>
        <fullName evidence="2">Uncharacterized protein</fullName>
    </submittedName>
</protein>
<dbReference type="PANTHER" id="PTHR23159">
    <property type="entry name" value="CENTROSOMAL PROTEIN 2"/>
    <property type="match status" value="1"/>
</dbReference>
<dbReference type="eggNOG" id="ENOG5031YES">
    <property type="taxonomic scope" value="Bacteria"/>
</dbReference>
<feature type="coiled-coil region" evidence="1">
    <location>
        <begin position="1080"/>
        <end position="1114"/>
    </location>
</feature>
<evidence type="ECO:0000313" key="3">
    <source>
        <dbReference type="Proteomes" id="UP000004978"/>
    </source>
</evidence>
<feature type="coiled-coil region" evidence="1">
    <location>
        <begin position="1680"/>
        <end position="1707"/>
    </location>
</feature>
<name>F9UKS0_9BACT</name>
<reference evidence="2 3" key="1">
    <citation type="journal article" date="2013" name="Genome Announc.">
        <title>Genome Sequence of Mycoplasma columbinum Strain SF7.</title>
        <authorList>
            <person name="Guo Z."/>
            <person name="Xu X."/>
            <person name="Zheng Q."/>
            <person name="Li T."/>
            <person name="Kuang S."/>
            <person name="Zhang Z."/>
            <person name="Chen Y."/>
            <person name="Lu X."/>
            <person name="Zhou R."/>
            <person name="Bi D."/>
            <person name="Jin H."/>
        </authorList>
    </citation>
    <scope>NUCLEOTIDE SEQUENCE [LARGE SCALE GENOMIC DNA]</scope>
    <source>
        <strain evidence="2 3">SF7</strain>
    </source>
</reference>
<accession>F9UKS0</accession>
<sequence length="2764" mass="314442">MKKTGKALAIGAAALLIPAVGLSTIAILLLKNSGKDNQQIEKITPFKQLDEETKKAIDYLNKSSLDKKDKDELLTEIQFASQLLANKNSSTEDMLIQRNALREKVVKNLIRQSLKQNLNQEENEKIFSQLASLIKSPDLKSDYEIAFREYKESKNLDKFFEQTSSLIKQQNEISIELEVKLYKLLHEYRTKELKITLDEYNSLSQLLKETEELLNSPEYTRDNVQVLSYLFDKVLNEILESSLNLSKEQNQNYIALINKIYEAKAILNETQLEQTTKNLLFRQLDDLRSQVDKNFNVLTLNNNEGLNNANELISFILTNNASYFASEEEIKNDINSLVLNIKEQLTNNEISDIFTQKYQDLLNSLTNKLENSKLTSAQLIDLKINFFNNAFYLKTANLSHSNLINKLNKGQTNNILSKNDLDSFVTQINEKMLKTEKISDLIETIANLENSYAKLIYANQALKDQFVILEKQLDTSLDDYSKLIDPINPENVNDEWTTQIKNLQEKVKNVLEKSDSVDNLGNLFENYSNLERLINKHELNLWISKTDEIAAHIKADKELLIKLVELNKSSAPLALTNSTATRAELQQKIAQYIELREKILLSQNLNQIEELKDAVHEKIDQKFNPADPAHQELINRLNQLQSEAVALSLDNSLTLNEKLARMAEIQEQMNDIESKLDSTKNLEDTFKEAVAEMDKVDDDTDLKNQLAVELKQIRKLMNDTRNVFAAPDQKDPLSINEQLRNALDDYYRKKSQYDSDSTYRQALKAINNTFAPAKTGIQDTPLQAKLKEQLNSLKEKVLDLSLPKEDREAAKQLMIDMANNVQKAYDYEVNKNKLAEIIKKTKELPNNNNFPNDDLNNAQNLLNQANNFFNDINDQNPKNADSYQDYQNLADNLRAQEENLLYQIAATKLKNAADELKLNKHDLTIEPFSQVNNSIQALLDKKDQLLNQDPKASPEELDVLTAEIERQMKLAQKLKEALDTYAGIDTENQPESAQILKDIILNSTLNSDDNNAQINNKINDLDTELAKIRARQDLKDEIVKLKAVYTTAEKNKTIFSAEAEALDTKITEYERILNSKDSSLNTLRSKTEEAQITLSAAQNEKTRIENSYNALVQKIKDKKASLDAVMRNEGLTEAPLLQALYDDFLAKENADSTSFDDLNEIYAKLQLEFNKDVVNKKIADLEAKVASFDTTNAKADFPQAQQAKNKMEETIAALKEQVSNATSPSDLTNINNLKETVQKLQDLAQEQKETIEYLNTTTNQNDLTPLKEKLISTLPTDSSTPNEIQNKTVNLKASLDEYRELDEVKTAEKTKIQEKRDELNNLLTPANASNPEDPVNSYDPALKEALNSILDGFVNNVDSAADKPAVADVHNDLLKLESNKTSLLELAQKTKQTQDIIDRLAVKPEEEKDPFETEIQQKLSDALAKARDSFRNPDAATLKDANNDLAQLLDSANALNDFLNEYKEAKAKLALINYPQGNIDLTPQQAKEKFEAFIEKQKNEITSSENVDSILIKSNTVLLRRASSLLDLEKKYIDGNVENNITTIGQKEIVADNSYPNYGFEWDAKNIADSILLSVPDLNNDLKSLENAQNRLIREYDAKINVYKTRKTLIEYINKETEVLGVKVSQLQDLGNEVKYNELKTALTDFYNNKNTTITTVDNFLTLIDIDEEVRRVVNAYSTYKQLAESIDAARIAINSLDSEVDDVKNNQNLVSAKNDLNTAIADGLTKYVQNIDITEINKQKALIDRLKARLTFMLEYAKATNNLVVNFQTDANTIDNLTNNEKASIQKILDLMLVELRENSSLENEENYQKLLNTYVSGRGKYSYLTAIDTAKNLHNAIIEAKSWTVESVENESVEMQTLYTKLNEIISNAENKNVVLAQNKNNILIVEAEKYEVYDKIKNELTGIIAQLKNQKNKEILEQLQIAKNIKDFYQIYPAIDSGQFTPIMSDFEENAIRNLENYRVSNPGDISSANEKIATSKVKSNKQVNRLVTWEKNRLKSIKELIEKYVNFFKDNSDDKTYAKIIAGITNELLNNTSETIQRATDALSSNDSIDVSNYQEKLNGSYGIISQDLENYFTQLIGVARNTSSSTRTELRAFYNELETTENNNSNETNINDLIKALFKTQFDENISSYRTKFEELRNYATNNQEQLNAALNPSLGSIDYNMDLSEEIKAQRETNYRNFVEYINNHIKNAYVTLNNLIYGSENTSGLKQTNTTYITKRTNFANMLNLIAKNEAPFNNLTNSQFFEDIINFYSVQSTIARNIDQAAGNVLIPLQSSLRNQLLSLKNTLKISNNLRLWLLNESNKRLFFNYLTQTTNGTRNSKLINAKDEYLSEVFVNKVNELATNKTTFTAGANTYDALEISSSSPLLEYFNAFPLVKGQNPYNENVKVYLFKEQTDESFTQTFLQTDTSIKKVKVNLRFVYQPPIDNTNIFNDVTSFQHLERDVLITFKTLDLIHFDKSLIETKENMNTAPLFHINDAGWNAYATLPNLIASFNEYGTLNLIKNNLSYFTENVNVNLNDTDQRGSTSTPNLRFKIKFKDDATFNLRYPTYGSTEVTKYIPVRDSNGDTFIYWKPLSADFSYDRNTRKYTHSLGISVFIPLIAQNPDAITATQGKISALNIYFAFRNANGGGISVAETGNQAFVLGSTPDGSTARDKNETVFITPHADSINQFITDANNDLNIASRNFSKFLAAQVVNKIDQWPRYNTDPKYVVFRDNGNYFDNMNLGRENLFNLLDKFDFQMKLHVDRTNETNNTQGGN</sequence>
<keyword evidence="1" id="KW-0175">Coiled coil</keyword>
<proteinExistence type="predicted"/>
<evidence type="ECO:0000313" key="2">
    <source>
        <dbReference type="EMBL" id="EGV00001.1"/>
    </source>
</evidence>
<dbReference type="EMBL" id="AFXA01000014">
    <property type="protein sequence ID" value="EGV00001.1"/>
    <property type="molecule type" value="Genomic_DNA"/>
</dbReference>
<dbReference type="RefSeq" id="WP_006608888.1">
    <property type="nucleotide sequence ID" value="NZ_AFXA01000014.1"/>
</dbReference>
<feature type="coiled-coil region" evidence="1">
    <location>
        <begin position="1164"/>
        <end position="1257"/>
    </location>
</feature>
<comment type="caution">
    <text evidence="2">The sequence shown here is derived from an EMBL/GenBank/DDBJ whole genome shotgun (WGS) entry which is preliminary data.</text>
</comment>
<evidence type="ECO:0000256" key="1">
    <source>
        <dbReference type="SAM" id="Coils"/>
    </source>
</evidence>
<gene>
    <name evidence="2" type="ORF">MCSF7_02442</name>
</gene>
<dbReference type="Proteomes" id="UP000004978">
    <property type="component" value="Unassembled WGS sequence"/>
</dbReference>
<dbReference type="PANTHER" id="PTHR23159:SF31">
    <property type="entry name" value="CENTROSOME-ASSOCIATED PROTEIN CEP250 ISOFORM X1"/>
    <property type="match status" value="1"/>
</dbReference>
<organism evidence="2 3">
    <name type="scientific">Mycoplasmopsis columbina SF7</name>
    <dbReference type="NCBI Taxonomy" id="1037410"/>
    <lineage>
        <taxon>Bacteria</taxon>
        <taxon>Bacillati</taxon>
        <taxon>Mycoplasmatota</taxon>
        <taxon>Mycoplasmoidales</taxon>
        <taxon>Metamycoplasmataceae</taxon>
        <taxon>Mycoplasmopsis</taxon>
    </lineage>
</organism>
<feature type="coiled-coil region" evidence="1">
    <location>
        <begin position="493"/>
        <end position="540"/>
    </location>
</feature>
<feature type="coiled-coil region" evidence="1">
    <location>
        <begin position="630"/>
        <end position="682"/>
    </location>
</feature>
<keyword evidence="3" id="KW-1185">Reference proteome</keyword>
<feature type="coiled-coil region" evidence="1">
    <location>
        <begin position="1011"/>
        <end position="1051"/>
    </location>
</feature>